<comment type="similarity">
    <text evidence="2">Belongs to the SUA5 family.</text>
</comment>
<evidence type="ECO:0000256" key="9">
    <source>
        <dbReference type="ARBA" id="ARBA00022741"/>
    </source>
</evidence>
<dbReference type="SUPFAM" id="SSF55821">
    <property type="entry name" value="YrdC/RibB"/>
    <property type="match status" value="1"/>
</dbReference>
<feature type="compositionally biased region" description="Polar residues" evidence="13">
    <location>
        <begin position="626"/>
        <end position="638"/>
    </location>
</feature>
<evidence type="ECO:0000256" key="11">
    <source>
        <dbReference type="ARBA" id="ARBA00029774"/>
    </source>
</evidence>
<protein>
    <recommendedName>
        <fullName evidence="4">Threonylcarbamoyl-AMP synthase</fullName>
        <ecNumber evidence="3">2.7.7.87</ecNumber>
    </recommendedName>
    <alternativeName>
        <fullName evidence="11">L-threonylcarbamoyladenylate synthase</fullName>
    </alternativeName>
</protein>
<evidence type="ECO:0000313" key="15">
    <source>
        <dbReference type="EMBL" id="KAK2960806.1"/>
    </source>
</evidence>
<keyword evidence="8 15" id="KW-0548">Nucleotidyltransferase</keyword>
<gene>
    <name evidence="15" type="ORF">BLNAU_4203</name>
</gene>
<keyword evidence="16" id="KW-1185">Reference proteome</keyword>
<evidence type="ECO:0000256" key="7">
    <source>
        <dbReference type="ARBA" id="ARBA00022694"/>
    </source>
</evidence>
<evidence type="ECO:0000256" key="1">
    <source>
        <dbReference type="ARBA" id="ARBA00004496"/>
    </source>
</evidence>
<dbReference type="GO" id="GO:0061710">
    <property type="term" value="F:L-threonylcarbamoyladenylate synthase"/>
    <property type="evidence" value="ECO:0007669"/>
    <property type="project" value="UniProtKB-EC"/>
</dbReference>
<dbReference type="InterPro" id="IPR006070">
    <property type="entry name" value="Sua5-like_dom"/>
</dbReference>
<dbReference type="Proteomes" id="UP001281761">
    <property type="component" value="Unassembled WGS sequence"/>
</dbReference>
<dbReference type="Gene3D" id="3.40.50.11030">
    <property type="entry name" value="Threonylcarbamoyl-AMP synthase, C-terminal domain"/>
    <property type="match status" value="1"/>
</dbReference>
<evidence type="ECO:0000256" key="12">
    <source>
        <dbReference type="ARBA" id="ARBA00048366"/>
    </source>
</evidence>
<evidence type="ECO:0000256" key="4">
    <source>
        <dbReference type="ARBA" id="ARBA00015492"/>
    </source>
</evidence>
<accession>A0ABQ9YAK0</accession>
<evidence type="ECO:0000313" key="16">
    <source>
        <dbReference type="Proteomes" id="UP001281761"/>
    </source>
</evidence>
<keyword evidence="6 15" id="KW-0808">Transferase</keyword>
<dbReference type="SUPFAM" id="SSF53254">
    <property type="entry name" value="Phosphoglycerate mutase-like"/>
    <property type="match status" value="1"/>
</dbReference>
<dbReference type="Pfam" id="PF03481">
    <property type="entry name" value="Sua5_C"/>
    <property type="match status" value="1"/>
</dbReference>
<proteinExistence type="inferred from homology"/>
<feature type="region of interest" description="Disordered" evidence="13">
    <location>
        <begin position="626"/>
        <end position="653"/>
    </location>
</feature>
<dbReference type="InterPro" id="IPR029033">
    <property type="entry name" value="His_PPase_superfam"/>
</dbReference>
<evidence type="ECO:0000256" key="5">
    <source>
        <dbReference type="ARBA" id="ARBA00022490"/>
    </source>
</evidence>
<sequence length="815" mass="90803">MSVFIRHGDRNPVSALNFDPTIPSNGHLTHSGKERLSYVGRQMQTIVGQDDLFQFEAKEHTELPDYRFQWNSTASTRTRNSIEAYSYGFFPANWSIKVGNKDVFAQQLHPVYIYSPDSQTDNTFNMAFICPSSIDIINKYTQKDVYTEFKKKNQAYLDEALKLVKTSPENEWDLFTLLDTIQVVGEDEKRLPQGFSRELYTKIVNIRHELFHLSMPYADPEFQQINTSPIIDEVFFTNYASDVKAAKANSPFPKYRHYSCHDANLLLLAGVLGFSDLLKQQPGYSGMITVEMRINEVNTIDNPLVIFKHCWFPNKKEALELTEIVPPFCTQKCDLKTIQRHFAADHSVMADRAQWFTKTCGMVPSRPEQLDVLTYLTGGLIVLCIGIVAILRNGDLVAFPTETVYGLGGSALDESSIAKIYDAKGRPSDNPLIVHIASYDLIPQLVAETTSEEYKLTIKIAQLFWPGPLSLVFPKSDLIPKRVTGGLSTVVLRMPSDQIALQLLRAVNLPLAAPSANTSGKPSPTTSEHVLEDLKGRIPAILKGGCSSIGVESTVLDVFSHPPMILRPGGVTLEQLRPHLPDIILHPSLTAVQETQHHSLQSNIPQQVLEQISSLFLERKLHKPRQQNSFTLAPSPSLSKPPTPDLATPPPPTPGMKYTHYSPETPIVLCSGQGSTTSLGTVVKVLEEVTRIQNSSTTPGCVVVILTTSSPQEHPETLTIHHLPSSLHHFPFTHILSPQSTQPYIPDHEHHFSLICYLIGPTLSEVQHNIFSTFRACDGIFYADMAIAEAVPLENEGLAINNRMQKASRILCQPT</sequence>
<keyword evidence="9" id="KW-0547">Nucleotide-binding</keyword>
<feature type="compositionally biased region" description="Pro residues" evidence="13">
    <location>
        <begin position="639"/>
        <end position="653"/>
    </location>
</feature>
<comment type="catalytic activity">
    <reaction evidence="12">
        <text>L-threonine + hydrogencarbonate + ATP = L-threonylcarbamoyladenylate + diphosphate + H2O</text>
        <dbReference type="Rhea" id="RHEA:36407"/>
        <dbReference type="ChEBI" id="CHEBI:15377"/>
        <dbReference type="ChEBI" id="CHEBI:17544"/>
        <dbReference type="ChEBI" id="CHEBI:30616"/>
        <dbReference type="ChEBI" id="CHEBI:33019"/>
        <dbReference type="ChEBI" id="CHEBI:57926"/>
        <dbReference type="ChEBI" id="CHEBI:73682"/>
        <dbReference type="EC" id="2.7.7.87"/>
    </reaction>
</comment>
<dbReference type="Gene3D" id="3.40.50.1240">
    <property type="entry name" value="Phosphoglycerate mutase-like"/>
    <property type="match status" value="1"/>
</dbReference>
<dbReference type="Pfam" id="PF01300">
    <property type="entry name" value="Sua5_yciO_yrdC"/>
    <property type="match status" value="1"/>
</dbReference>
<keyword evidence="7" id="KW-0819">tRNA processing</keyword>
<comment type="subcellular location">
    <subcellularLocation>
        <location evidence="1">Cytoplasm</location>
    </subcellularLocation>
</comment>
<dbReference type="InterPro" id="IPR050156">
    <property type="entry name" value="TC-AMP_synthase_SUA5"/>
</dbReference>
<keyword evidence="5" id="KW-0963">Cytoplasm</keyword>
<comment type="caution">
    <text evidence="15">The sequence shown here is derived from an EMBL/GenBank/DDBJ whole genome shotgun (WGS) entry which is preliminary data.</text>
</comment>
<evidence type="ECO:0000256" key="13">
    <source>
        <dbReference type="SAM" id="MobiDB-lite"/>
    </source>
</evidence>
<evidence type="ECO:0000256" key="2">
    <source>
        <dbReference type="ARBA" id="ARBA00007663"/>
    </source>
</evidence>
<dbReference type="Gene3D" id="3.90.870.10">
    <property type="entry name" value="DHBP synthase"/>
    <property type="match status" value="1"/>
</dbReference>
<dbReference type="InterPro" id="IPR038385">
    <property type="entry name" value="Sua5/YwlC_C"/>
</dbReference>
<evidence type="ECO:0000256" key="8">
    <source>
        <dbReference type="ARBA" id="ARBA00022695"/>
    </source>
</evidence>
<dbReference type="PANTHER" id="PTHR17490:SF16">
    <property type="entry name" value="THREONYLCARBAMOYL-AMP SYNTHASE"/>
    <property type="match status" value="1"/>
</dbReference>
<dbReference type="EMBL" id="JARBJD010000020">
    <property type="protein sequence ID" value="KAK2960806.1"/>
    <property type="molecule type" value="Genomic_DNA"/>
</dbReference>
<reference evidence="15 16" key="1">
    <citation type="journal article" date="2022" name="bioRxiv">
        <title>Genomics of Preaxostyla Flagellates Illuminates Evolutionary Transitions and the Path Towards Mitochondrial Loss.</title>
        <authorList>
            <person name="Novak L.V.F."/>
            <person name="Treitli S.C."/>
            <person name="Pyrih J."/>
            <person name="Halakuc P."/>
            <person name="Pipaliya S.V."/>
            <person name="Vacek V."/>
            <person name="Brzon O."/>
            <person name="Soukal P."/>
            <person name="Eme L."/>
            <person name="Dacks J.B."/>
            <person name="Karnkowska A."/>
            <person name="Elias M."/>
            <person name="Hampl V."/>
        </authorList>
    </citation>
    <scope>NUCLEOTIDE SEQUENCE [LARGE SCALE GENOMIC DNA]</scope>
    <source>
        <strain evidence="15">NAU3</strain>
        <tissue evidence="15">Gut</tissue>
    </source>
</reference>
<name>A0ABQ9YAK0_9EUKA</name>
<evidence type="ECO:0000256" key="10">
    <source>
        <dbReference type="ARBA" id="ARBA00022840"/>
    </source>
</evidence>
<keyword evidence="10" id="KW-0067">ATP-binding</keyword>
<dbReference type="InterPro" id="IPR005145">
    <property type="entry name" value="Sua5_C"/>
</dbReference>
<dbReference type="PANTHER" id="PTHR17490">
    <property type="entry name" value="SUA5"/>
    <property type="match status" value="1"/>
</dbReference>
<evidence type="ECO:0000256" key="6">
    <source>
        <dbReference type="ARBA" id="ARBA00022679"/>
    </source>
</evidence>
<dbReference type="EC" id="2.7.7.87" evidence="3"/>
<organism evidence="15 16">
    <name type="scientific">Blattamonas nauphoetae</name>
    <dbReference type="NCBI Taxonomy" id="2049346"/>
    <lineage>
        <taxon>Eukaryota</taxon>
        <taxon>Metamonada</taxon>
        <taxon>Preaxostyla</taxon>
        <taxon>Oxymonadida</taxon>
        <taxon>Blattamonas</taxon>
    </lineage>
</organism>
<dbReference type="InterPro" id="IPR017945">
    <property type="entry name" value="DHBP_synth_RibB-like_a/b_dom"/>
</dbReference>
<evidence type="ECO:0000256" key="3">
    <source>
        <dbReference type="ARBA" id="ARBA00012584"/>
    </source>
</evidence>
<dbReference type="PROSITE" id="PS51163">
    <property type="entry name" value="YRDC"/>
    <property type="match status" value="1"/>
</dbReference>
<feature type="domain" description="YrdC-like" evidence="14">
    <location>
        <begin position="381"/>
        <end position="571"/>
    </location>
</feature>
<evidence type="ECO:0000259" key="14">
    <source>
        <dbReference type="PROSITE" id="PS51163"/>
    </source>
</evidence>
<dbReference type="NCBIfam" id="TIGR00057">
    <property type="entry name" value="L-threonylcarbamoyladenylate synthase"/>
    <property type="match status" value="1"/>
</dbReference>